<sequence>MIQAMITLEDMIKTEFLRNDWWYWSSFSAAAKSSTLPSLALRIYSLDSAIMYEKMPNSSLTDSSDPPAAVELKPVITVDADKSKASRKSNRKRKELDS</sequence>
<evidence type="ECO:0000313" key="1">
    <source>
        <dbReference type="EMBL" id="GAU47175.1"/>
    </source>
</evidence>
<dbReference type="EMBL" id="DF974289">
    <property type="protein sequence ID" value="GAU47175.1"/>
    <property type="molecule type" value="Genomic_DNA"/>
</dbReference>
<dbReference type="OrthoDB" id="1430211at2759"/>
<protein>
    <submittedName>
        <fullName evidence="1">Uncharacterized protein</fullName>
    </submittedName>
</protein>
<name>A0A2Z6PDD8_TRISU</name>
<keyword evidence="2" id="KW-1185">Reference proteome</keyword>
<dbReference type="AlphaFoldDB" id="A0A2Z6PDD8"/>
<gene>
    <name evidence="1" type="ORF">TSUD_283390</name>
</gene>
<evidence type="ECO:0000313" key="2">
    <source>
        <dbReference type="Proteomes" id="UP000242715"/>
    </source>
</evidence>
<dbReference type="PANTHER" id="PTHR47162:SF8">
    <property type="entry name" value="METHYL-CPG-BINDING DOMAIN-CONTAINING PROTEIN 9"/>
    <property type="match status" value="1"/>
</dbReference>
<dbReference type="PANTHER" id="PTHR47162">
    <property type="entry name" value="OS02G0192300 PROTEIN"/>
    <property type="match status" value="1"/>
</dbReference>
<proteinExistence type="predicted"/>
<organism evidence="1 2">
    <name type="scientific">Trifolium subterraneum</name>
    <name type="common">Subterranean clover</name>
    <dbReference type="NCBI Taxonomy" id="3900"/>
    <lineage>
        <taxon>Eukaryota</taxon>
        <taxon>Viridiplantae</taxon>
        <taxon>Streptophyta</taxon>
        <taxon>Embryophyta</taxon>
        <taxon>Tracheophyta</taxon>
        <taxon>Spermatophyta</taxon>
        <taxon>Magnoliopsida</taxon>
        <taxon>eudicotyledons</taxon>
        <taxon>Gunneridae</taxon>
        <taxon>Pentapetalae</taxon>
        <taxon>rosids</taxon>
        <taxon>fabids</taxon>
        <taxon>Fabales</taxon>
        <taxon>Fabaceae</taxon>
        <taxon>Papilionoideae</taxon>
        <taxon>50 kb inversion clade</taxon>
        <taxon>NPAAA clade</taxon>
        <taxon>Hologalegina</taxon>
        <taxon>IRL clade</taxon>
        <taxon>Trifolieae</taxon>
        <taxon>Trifolium</taxon>
    </lineage>
</organism>
<reference evidence="2" key="1">
    <citation type="journal article" date="2017" name="Front. Plant Sci.">
        <title>Climate Clever Clovers: New Paradigm to Reduce the Environmental Footprint of Ruminants by Breeding Low Methanogenic Forages Utilizing Haplotype Variation.</title>
        <authorList>
            <person name="Kaur P."/>
            <person name="Appels R."/>
            <person name="Bayer P.E."/>
            <person name="Keeble-Gagnere G."/>
            <person name="Wang J."/>
            <person name="Hirakawa H."/>
            <person name="Shirasawa K."/>
            <person name="Vercoe P."/>
            <person name="Stefanova K."/>
            <person name="Durmic Z."/>
            <person name="Nichols P."/>
            <person name="Revell C."/>
            <person name="Isobe S.N."/>
            <person name="Edwards D."/>
            <person name="Erskine W."/>
        </authorList>
    </citation>
    <scope>NUCLEOTIDE SEQUENCE [LARGE SCALE GENOMIC DNA]</scope>
    <source>
        <strain evidence="2">cv. Daliak</strain>
    </source>
</reference>
<accession>A0A2Z6PDD8</accession>
<dbReference type="Proteomes" id="UP000242715">
    <property type="component" value="Unassembled WGS sequence"/>
</dbReference>